<dbReference type="SUPFAM" id="SSF55874">
    <property type="entry name" value="ATPase domain of HSP90 chaperone/DNA topoisomerase II/histidine kinase"/>
    <property type="match status" value="1"/>
</dbReference>
<dbReference type="Proteomes" id="UP001221302">
    <property type="component" value="Unassembled WGS sequence"/>
</dbReference>
<dbReference type="PROSITE" id="PS50112">
    <property type="entry name" value="PAS"/>
    <property type="match status" value="2"/>
</dbReference>
<dbReference type="PANTHER" id="PTHR43047:SF72">
    <property type="entry name" value="OSMOSENSING HISTIDINE PROTEIN KINASE SLN1"/>
    <property type="match status" value="1"/>
</dbReference>
<keyword evidence="3" id="KW-0597">Phosphoprotein</keyword>
<comment type="caution">
    <text evidence="9">The sequence shown here is derived from an EMBL/GenBank/DDBJ whole genome shotgun (WGS) entry which is preliminary data.</text>
</comment>
<proteinExistence type="predicted"/>
<dbReference type="InterPro" id="IPR003661">
    <property type="entry name" value="HisK_dim/P_dom"/>
</dbReference>
<name>A0AAE3NYX6_9BACT</name>
<dbReference type="SMART" id="SM00388">
    <property type="entry name" value="HisKA"/>
    <property type="match status" value="1"/>
</dbReference>
<evidence type="ECO:0000256" key="1">
    <source>
        <dbReference type="ARBA" id="ARBA00000085"/>
    </source>
</evidence>
<dbReference type="SMART" id="SM00091">
    <property type="entry name" value="PAS"/>
    <property type="match status" value="2"/>
</dbReference>
<evidence type="ECO:0000256" key="5">
    <source>
        <dbReference type="ARBA" id="ARBA00022777"/>
    </source>
</evidence>
<dbReference type="GO" id="GO:0005886">
    <property type="term" value="C:plasma membrane"/>
    <property type="evidence" value="ECO:0007669"/>
    <property type="project" value="TreeGrafter"/>
</dbReference>
<dbReference type="AlphaFoldDB" id="A0AAE3NYX6"/>
<dbReference type="EMBL" id="JARGDL010000003">
    <property type="protein sequence ID" value="MDF1611292.1"/>
    <property type="molecule type" value="Genomic_DNA"/>
</dbReference>
<dbReference type="InterPro" id="IPR001610">
    <property type="entry name" value="PAC"/>
</dbReference>
<dbReference type="InterPro" id="IPR004358">
    <property type="entry name" value="Sig_transdc_His_kin-like_C"/>
</dbReference>
<keyword evidence="5" id="KW-0418">Kinase</keyword>
<dbReference type="Pfam" id="PF00989">
    <property type="entry name" value="PAS"/>
    <property type="match status" value="1"/>
</dbReference>
<evidence type="ECO:0000313" key="9">
    <source>
        <dbReference type="EMBL" id="MDF1611292.1"/>
    </source>
</evidence>
<dbReference type="SMART" id="SM00086">
    <property type="entry name" value="PAC"/>
    <property type="match status" value="2"/>
</dbReference>
<dbReference type="NCBIfam" id="TIGR00229">
    <property type="entry name" value="sensory_box"/>
    <property type="match status" value="2"/>
</dbReference>
<dbReference type="CDD" id="cd00082">
    <property type="entry name" value="HisKA"/>
    <property type="match status" value="1"/>
</dbReference>
<evidence type="ECO:0000259" key="7">
    <source>
        <dbReference type="PROSITE" id="PS50112"/>
    </source>
</evidence>
<reference evidence="9" key="1">
    <citation type="submission" date="2023-03" db="EMBL/GenBank/DDBJ databases">
        <title>Stygiobacter electus gen. nov., sp. nov., facultatively anaerobic thermotolerant bacterium of the class Ignavibacteria from a well of Yessentuki mineral water deposit.</title>
        <authorList>
            <person name="Podosokorskaya O.A."/>
            <person name="Elcheninov A.G."/>
            <person name="Petrova N.F."/>
            <person name="Zavarzina D.G."/>
            <person name="Kublanov I.V."/>
            <person name="Merkel A.Y."/>
        </authorList>
    </citation>
    <scope>NUCLEOTIDE SEQUENCE</scope>
    <source>
        <strain evidence="9">09-Me</strain>
    </source>
</reference>
<dbReference type="GO" id="GO:0006355">
    <property type="term" value="P:regulation of DNA-templated transcription"/>
    <property type="evidence" value="ECO:0007669"/>
    <property type="project" value="InterPro"/>
</dbReference>
<dbReference type="PROSITE" id="PS50113">
    <property type="entry name" value="PAC"/>
    <property type="match status" value="1"/>
</dbReference>
<dbReference type="PRINTS" id="PR00344">
    <property type="entry name" value="BCTRLSENSOR"/>
</dbReference>
<dbReference type="Gene3D" id="3.30.565.10">
    <property type="entry name" value="Histidine kinase-like ATPase, C-terminal domain"/>
    <property type="match status" value="1"/>
</dbReference>
<dbReference type="CDD" id="cd00130">
    <property type="entry name" value="PAS"/>
    <property type="match status" value="2"/>
</dbReference>
<accession>A0AAE3NYX6</accession>
<dbReference type="InterPro" id="IPR036097">
    <property type="entry name" value="HisK_dim/P_sf"/>
</dbReference>
<dbReference type="Pfam" id="PF13426">
    <property type="entry name" value="PAS_9"/>
    <property type="match status" value="1"/>
</dbReference>
<dbReference type="Pfam" id="PF00512">
    <property type="entry name" value="HisKA"/>
    <property type="match status" value="1"/>
</dbReference>
<evidence type="ECO:0000259" key="8">
    <source>
        <dbReference type="PROSITE" id="PS50113"/>
    </source>
</evidence>
<evidence type="ECO:0000256" key="2">
    <source>
        <dbReference type="ARBA" id="ARBA00012438"/>
    </source>
</evidence>
<feature type="domain" description="PAS" evidence="7">
    <location>
        <begin position="166"/>
        <end position="217"/>
    </location>
</feature>
<dbReference type="InterPro" id="IPR013767">
    <property type="entry name" value="PAS_fold"/>
</dbReference>
<dbReference type="SUPFAM" id="SSF55785">
    <property type="entry name" value="PYP-like sensor domain (PAS domain)"/>
    <property type="match status" value="2"/>
</dbReference>
<sequence length="678" mass="78167">MKFNLYDYLKIISNECNTKDELFDVTLKELSKMNGLKSSMLYILNESSYDYDLIKVEPESFQKNAVEVFDILIYKNVFTKLFSNDEPIDLFDEKYGNIYVFPLKKDSILYGLIILNFNSKTTLKDELKEQIKLFIAVFNACNTSKYINKYEVNSNVNNKYLSLQETVKNLHKILNSIGEGLILADLNNLIVDTNLFASSLLGLSKEELLGKNLNEFFLFFDKGIFKDEIINNEEALLIKYDGSPIPIIYKNHKIILDNITYNLLTLNDITDRKMMEDKILEAKFELENKVKLRTKELYETNIKLKEEILRKEKAEKENLRLISAINQSYSLIFILDTDLKIIYVNKAVIKKTKYNEEELIGKNIFSLNIIDNIDDINSITNKNLNKESYFSLELESVSKLDEKFWVSAYFTPVKNSNGEIINYICIQEDITDLKNYQHELILAKEKVEKSLKAKTILLNKISHEFRTPLISVLGFSEMLETEIRNKDHLEMINGIKEGGKRLLNSLDSVLLLSELESSDVKLNIKSINIIPVINSILILFESLAHFKNIDIINEIKFNKLFAKVDEDYFRVMIHQLIDNAIKFTKHGKVIVSVSLIEEENCNKAKISIKDTGIGIEKNKIDNLFTAFKQLSEGLNRDYDGFGLGLTLVKKISELMNCDIEVESDLNIGSTFSIIIDQA</sequence>
<dbReference type="InterPro" id="IPR000700">
    <property type="entry name" value="PAS-assoc_C"/>
</dbReference>
<dbReference type="InterPro" id="IPR036890">
    <property type="entry name" value="HATPase_C_sf"/>
</dbReference>
<feature type="domain" description="PAS" evidence="7">
    <location>
        <begin position="317"/>
        <end position="387"/>
    </location>
</feature>
<dbReference type="InterPro" id="IPR005467">
    <property type="entry name" value="His_kinase_dom"/>
</dbReference>
<comment type="catalytic activity">
    <reaction evidence="1">
        <text>ATP + protein L-histidine = ADP + protein N-phospho-L-histidine.</text>
        <dbReference type="EC" id="2.7.13.3"/>
    </reaction>
</comment>
<dbReference type="InterPro" id="IPR003594">
    <property type="entry name" value="HATPase_dom"/>
</dbReference>
<feature type="domain" description="PAC" evidence="8">
    <location>
        <begin position="390"/>
        <end position="442"/>
    </location>
</feature>
<protein>
    <recommendedName>
        <fullName evidence="2">histidine kinase</fullName>
        <ecNumber evidence="2">2.7.13.3</ecNumber>
    </recommendedName>
</protein>
<evidence type="ECO:0000256" key="3">
    <source>
        <dbReference type="ARBA" id="ARBA00022553"/>
    </source>
</evidence>
<evidence type="ECO:0000313" key="10">
    <source>
        <dbReference type="Proteomes" id="UP001221302"/>
    </source>
</evidence>
<feature type="domain" description="Histidine kinase" evidence="6">
    <location>
        <begin position="460"/>
        <end position="678"/>
    </location>
</feature>
<dbReference type="InterPro" id="IPR000014">
    <property type="entry name" value="PAS"/>
</dbReference>
<dbReference type="GO" id="GO:0000155">
    <property type="term" value="F:phosphorelay sensor kinase activity"/>
    <property type="evidence" value="ECO:0007669"/>
    <property type="project" value="InterPro"/>
</dbReference>
<evidence type="ECO:0000259" key="6">
    <source>
        <dbReference type="PROSITE" id="PS50109"/>
    </source>
</evidence>
<dbReference type="GO" id="GO:0009927">
    <property type="term" value="F:histidine phosphotransfer kinase activity"/>
    <property type="evidence" value="ECO:0007669"/>
    <property type="project" value="TreeGrafter"/>
</dbReference>
<dbReference type="PROSITE" id="PS50109">
    <property type="entry name" value="HIS_KIN"/>
    <property type="match status" value="1"/>
</dbReference>
<dbReference type="SMART" id="SM00387">
    <property type="entry name" value="HATPase_c"/>
    <property type="match status" value="1"/>
</dbReference>
<keyword evidence="10" id="KW-1185">Reference proteome</keyword>
<dbReference type="Gene3D" id="3.30.450.20">
    <property type="entry name" value="PAS domain"/>
    <property type="match status" value="2"/>
</dbReference>
<gene>
    <name evidence="9" type="ORF">P0M35_03955</name>
</gene>
<dbReference type="InterPro" id="IPR035965">
    <property type="entry name" value="PAS-like_dom_sf"/>
</dbReference>
<dbReference type="RefSeq" id="WP_321535058.1">
    <property type="nucleotide sequence ID" value="NZ_JARGDL010000003.1"/>
</dbReference>
<dbReference type="Pfam" id="PF02518">
    <property type="entry name" value="HATPase_c"/>
    <property type="match status" value="1"/>
</dbReference>
<dbReference type="PANTHER" id="PTHR43047">
    <property type="entry name" value="TWO-COMPONENT HISTIDINE PROTEIN KINASE"/>
    <property type="match status" value="1"/>
</dbReference>
<dbReference type="Gene3D" id="1.10.287.130">
    <property type="match status" value="1"/>
</dbReference>
<evidence type="ECO:0000256" key="4">
    <source>
        <dbReference type="ARBA" id="ARBA00022679"/>
    </source>
</evidence>
<dbReference type="SUPFAM" id="SSF47384">
    <property type="entry name" value="Homodimeric domain of signal transducing histidine kinase"/>
    <property type="match status" value="1"/>
</dbReference>
<keyword evidence="4" id="KW-0808">Transferase</keyword>
<dbReference type="EC" id="2.7.13.3" evidence="2"/>
<organism evidence="9 10">
    <name type="scientific">Stygiobacter electus</name>
    <dbReference type="NCBI Taxonomy" id="3032292"/>
    <lineage>
        <taxon>Bacteria</taxon>
        <taxon>Pseudomonadati</taxon>
        <taxon>Ignavibacteriota</taxon>
        <taxon>Ignavibacteria</taxon>
        <taxon>Ignavibacteriales</taxon>
        <taxon>Melioribacteraceae</taxon>
        <taxon>Stygiobacter</taxon>
    </lineage>
</organism>